<accession>A0A371QWK2</accession>
<dbReference type="EMBL" id="NMUE01000033">
    <property type="protein sequence ID" value="RFA94615.1"/>
    <property type="molecule type" value="Genomic_DNA"/>
</dbReference>
<dbReference type="Proteomes" id="UP000256877">
    <property type="component" value="Unassembled WGS sequence"/>
</dbReference>
<name>A0A371QWK2_9CREN</name>
<evidence type="ECO:0000313" key="2">
    <source>
        <dbReference type="EMBL" id="RFB00278.1"/>
    </source>
</evidence>
<gene>
    <name evidence="1" type="ORF">CGL51_09475</name>
    <name evidence="2" type="ORF">CGL52_01515</name>
</gene>
<proteinExistence type="predicted"/>
<sequence>MKTLRESSLKLLKNRKKRLFKTGGYHYSQITETELKLFLSAFETRCDLCGRRLDSNNIGYLRVGAAVELALCEQCLGDYAELIAAEFLKQPPYGPE</sequence>
<evidence type="ECO:0000313" key="4">
    <source>
        <dbReference type="Proteomes" id="UP000257123"/>
    </source>
</evidence>
<reference evidence="3 4" key="1">
    <citation type="submission" date="2017-07" db="EMBL/GenBank/DDBJ databases">
        <title>Draft genome sequence of aerobic hyperthermophilic archaea, Pyrobaculum aerophilum YKB31 and YKB32.</title>
        <authorList>
            <person name="Mochizuki T."/>
            <person name="Berliner A.J."/>
            <person name="Yoshida-Takashima Y."/>
            <person name="Takaki Y."/>
            <person name="Nunoura T."/>
            <person name="Takai K."/>
        </authorList>
    </citation>
    <scope>NUCLEOTIDE SEQUENCE [LARGE SCALE GENOMIC DNA]</scope>
    <source>
        <strain evidence="1 4">YKB31</strain>
        <strain evidence="2 3">YKB32</strain>
    </source>
</reference>
<dbReference type="Proteomes" id="UP000257123">
    <property type="component" value="Unassembled WGS sequence"/>
</dbReference>
<dbReference type="RefSeq" id="WP_116421554.1">
    <property type="nucleotide sequence ID" value="NZ_JAOAJA010000007.1"/>
</dbReference>
<dbReference type="OrthoDB" id="29073at2157"/>
<evidence type="ECO:0000313" key="3">
    <source>
        <dbReference type="Proteomes" id="UP000256877"/>
    </source>
</evidence>
<protein>
    <submittedName>
        <fullName evidence="1">Uncharacterized protein</fullName>
    </submittedName>
</protein>
<organism evidence="1 4">
    <name type="scientific">Pyrobaculum aerophilum</name>
    <dbReference type="NCBI Taxonomy" id="13773"/>
    <lineage>
        <taxon>Archaea</taxon>
        <taxon>Thermoproteota</taxon>
        <taxon>Thermoprotei</taxon>
        <taxon>Thermoproteales</taxon>
        <taxon>Thermoproteaceae</taxon>
        <taxon>Pyrobaculum</taxon>
    </lineage>
</organism>
<comment type="caution">
    <text evidence="1">The sequence shown here is derived from an EMBL/GenBank/DDBJ whole genome shotgun (WGS) entry which is preliminary data.</text>
</comment>
<dbReference type="EMBL" id="NMUF01000002">
    <property type="protein sequence ID" value="RFB00278.1"/>
    <property type="molecule type" value="Genomic_DNA"/>
</dbReference>
<dbReference type="AlphaFoldDB" id="A0A371QWK2"/>
<evidence type="ECO:0000313" key="1">
    <source>
        <dbReference type="EMBL" id="RFA94615.1"/>
    </source>
</evidence>